<evidence type="ECO:0000256" key="5">
    <source>
        <dbReference type="SAM" id="MobiDB-lite"/>
    </source>
</evidence>
<accession>A0AAV9FEX7</accession>
<dbReference type="GO" id="GO:0005737">
    <property type="term" value="C:cytoplasm"/>
    <property type="evidence" value="ECO:0007669"/>
    <property type="project" value="UniProtKB-SubCell"/>
</dbReference>
<dbReference type="EMBL" id="JAUJYO010000002">
    <property type="protein sequence ID" value="KAK1323649.1"/>
    <property type="molecule type" value="Genomic_DNA"/>
</dbReference>
<dbReference type="PANTHER" id="PTHR31250:SF10">
    <property type="entry name" value="IQ DOMAIN-CONTAINING PROTEIN IQM3"/>
    <property type="match status" value="1"/>
</dbReference>
<keyword evidence="7" id="KW-1185">Reference proteome</keyword>
<feature type="compositionally biased region" description="Basic and acidic residues" evidence="5">
    <location>
        <begin position="328"/>
        <end position="338"/>
    </location>
</feature>
<evidence type="ECO:0000256" key="4">
    <source>
        <dbReference type="ARBA" id="ARBA00023242"/>
    </source>
</evidence>
<reference evidence="6" key="2">
    <citation type="submission" date="2023-06" db="EMBL/GenBank/DDBJ databases">
        <authorList>
            <person name="Ma L."/>
            <person name="Liu K.-W."/>
            <person name="Li Z."/>
            <person name="Hsiao Y.-Y."/>
            <person name="Qi Y."/>
            <person name="Fu T."/>
            <person name="Tang G."/>
            <person name="Zhang D."/>
            <person name="Sun W.-H."/>
            <person name="Liu D.-K."/>
            <person name="Li Y."/>
            <person name="Chen G.-Z."/>
            <person name="Liu X.-D."/>
            <person name="Liao X.-Y."/>
            <person name="Jiang Y.-T."/>
            <person name="Yu X."/>
            <person name="Hao Y."/>
            <person name="Huang J."/>
            <person name="Zhao X.-W."/>
            <person name="Ke S."/>
            <person name="Chen Y.-Y."/>
            <person name="Wu W.-L."/>
            <person name="Hsu J.-L."/>
            <person name="Lin Y.-F."/>
            <person name="Huang M.-D."/>
            <person name="Li C.-Y."/>
            <person name="Huang L."/>
            <person name="Wang Z.-W."/>
            <person name="Zhao X."/>
            <person name="Zhong W.-Y."/>
            <person name="Peng D.-H."/>
            <person name="Ahmad S."/>
            <person name="Lan S."/>
            <person name="Zhang J.-S."/>
            <person name="Tsai W.-C."/>
            <person name="Van De Peer Y."/>
            <person name="Liu Z.-J."/>
        </authorList>
    </citation>
    <scope>NUCLEOTIDE SEQUENCE</scope>
    <source>
        <strain evidence="6">CP</strain>
        <tissue evidence="6">Leaves</tissue>
    </source>
</reference>
<evidence type="ECO:0000256" key="1">
    <source>
        <dbReference type="ARBA" id="ARBA00004123"/>
    </source>
</evidence>
<evidence type="ECO:0000256" key="2">
    <source>
        <dbReference type="ARBA" id="ARBA00004496"/>
    </source>
</evidence>
<dbReference type="GO" id="GO:0005634">
    <property type="term" value="C:nucleus"/>
    <property type="evidence" value="ECO:0007669"/>
    <property type="project" value="UniProtKB-SubCell"/>
</dbReference>
<sequence>MAALKGFSREALSMEVETATLLPLPLNIDQTSAAAVDALLWAAETPRGCCEGTAALRLQKVYRSYRTRRQLADSAVVAEELWWQAIDYARLNRSTISFFNYLKPESAVTRWNRISLNASKVGKGLSKDDKALKLAFQHWIEAIDPRHRYGHNLHLYYEEWCKSDAGQPFFFWLDCGEGRNVDLKECPRTVLRKQCVRYLGPQERELYEYVPVDGKIVLKQTGELLDTTKGSKGAKWIFVMSTSKKLYAGEKRKGTFHHSTFLAGGTTLAAGRFVAEEGVLKIIWAYSGHYKPSDENLNIFLTFLKDSGVILSKVQVRSSSNEEYEYADDNKQPQDEKAPTPPPELEMPTEPESEAMRVTVARNEYKRTLSGGLQSPRAEVPKKALQQRMESKSKARSYQLGHQLSLKWSTGVGPRIGCVADYPLQLRTKALEFVNLSPRAPTPSTRRGLASCLSPTAITVASPHMQSQN</sequence>
<feature type="region of interest" description="Disordered" evidence="5">
    <location>
        <begin position="321"/>
        <end position="352"/>
    </location>
</feature>
<reference evidence="6" key="1">
    <citation type="journal article" date="2023" name="Nat. Commun.">
        <title>Diploid and tetraploid genomes of Acorus and the evolution of monocots.</title>
        <authorList>
            <person name="Ma L."/>
            <person name="Liu K.W."/>
            <person name="Li Z."/>
            <person name="Hsiao Y.Y."/>
            <person name="Qi Y."/>
            <person name="Fu T."/>
            <person name="Tang G.D."/>
            <person name="Zhang D."/>
            <person name="Sun W.H."/>
            <person name="Liu D.K."/>
            <person name="Li Y."/>
            <person name="Chen G.Z."/>
            <person name="Liu X.D."/>
            <person name="Liao X.Y."/>
            <person name="Jiang Y.T."/>
            <person name="Yu X."/>
            <person name="Hao Y."/>
            <person name="Huang J."/>
            <person name="Zhao X.W."/>
            <person name="Ke S."/>
            <person name="Chen Y.Y."/>
            <person name="Wu W.L."/>
            <person name="Hsu J.L."/>
            <person name="Lin Y.F."/>
            <person name="Huang M.D."/>
            <person name="Li C.Y."/>
            <person name="Huang L."/>
            <person name="Wang Z.W."/>
            <person name="Zhao X."/>
            <person name="Zhong W.Y."/>
            <person name="Peng D.H."/>
            <person name="Ahmad S."/>
            <person name="Lan S."/>
            <person name="Zhang J.S."/>
            <person name="Tsai W.C."/>
            <person name="Van de Peer Y."/>
            <person name="Liu Z.J."/>
        </authorList>
    </citation>
    <scope>NUCLEOTIDE SEQUENCE</scope>
    <source>
        <strain evidence="6">CP</strain>
    </source>
</reference>
<comment type="caution">
    <text evidence="6">The sequence shown here is derived from an EMBL/GenBank/DDBJ whole genome shotgun (WGS) entry which is preliminary data.</text>
</comment>
<dbReference type="AlphaFoldDB" id="A0AAV9FEX7"/>
<proteinExistence type="predicted"/>
<evidence type="ECO:0000313" key="6">
    <source>
        <dbReference type="EMBL" id="KAK1323649.1"/>
    </source>
</evidence>
<dbReference type="PROSITE" id="PS50096">
    <property type="entry name" value="IQ"/>
    <property type="match status" value="1"/>
</dbReference>
<dbReference type="InterPro" id="IPR044159">
    <property type="entry name" value="IQM"/>
</dbReference>
<name>A0AAV9FEX7_ACOCL</name>
<keyword evidence="3" id="KW-0963">Cytoplasm</keyword>
<comment type="subcellular location">
    <subcellularLocation>
        <location evidence="2">Cytoplasm</location>
    </subcellularLocation>
    <subcellularLocation>
        <location evidence="1">Nucleus</location>
    </subcellularLocation>
</comment>
<keyword evidence="4" id="KW-0539">Nucleus</keyword>
<protein>
    <recommendedName>
        <fullName evidence="8">IQ domain-containing protein IQM3</fullName>
    </recommendedName>
</protein>
<evidence type="ECO:0000313" key="7">
    <source>
        <dbReference type="Proteomes" id="UP001180020"/>
    </source>
</evidence>
<organism evidence="6 7">
    <name type="scientific">Acorus calamus</name>
    <name type="common">Sweet flag</name>
    <dbReference type="NCBI Taxonomy" id="4465"/>
    <lineage>
        <taxon>Eukaryota</taxon>
        <taxon>Viridiplantae</taxon>
        <taxon>Streptophyta</taxon>
        <taxon>Embryophyta</taxon>
        <taxon>Tracheophyta</taxon>
        <taxon>Spermatophyta</taxon>
        <taxon>Magnoliopsida</taxon>
        <taxon>Liliopsida</taxon>
        <taxon>Acoraceae</taxon>
        <taxon>Acorus</taxon>
    </lineage>
</organism>
<dbReference type="Proteomes" id="UP001180020">
    <property type="component" value="Unassembled WGS sequence"/>
</dbReference>
<dbReference type="PANTHER" id="PTHR31250">
    <property type="entry name" value="IQ DOMAIN-CONTAINING PROTEIN IQM3"/>
    <property type="match status" value="1"/>
</dbReference>
<evidence type="ECO:0008006" key="8">
    <source>
        <dbReference type="Google" id="ProtNLM"/>
    </source>
</evidence>
<gene>
    <name evidence="6" type="ORF">QJS10_CPA02g00934</name>
</gene>
<evidence type="ECO:0000256" key="3">
    <source>
        <dbReference type="ARBA" id="ARBA00022490"/>
    </source>
</evidence>